<dbReference type="GO" id="GO:0008474">
    <property type="term" value="F:palmitoyl-(protein) hydrolase activity"/>
    <property type="evidence" value="ECO:0007669"/>
    <property type="project" value="UniProtKB-EC"/>
</dbReference>
<dbReference type="InterPro" id="IPR029058">
    <property type="entry name" value="AB_hydrolase_fold"/>
</dbReference>
<keyword evidence="3" id="KW-0378">Hydrolase</keyword>
<keyword evidence="6" id="KW-1185">Reference proteome</keyword>
<dbReference type="EC" id="3.1.2.22" evidence="2"/>
<dbReference type="InterPro" id="IPR003140">
    <property type="entry name" value="PLipase/COase/thioEstase"/>
</dbReference>
<evidence type="ECO:0000313" key="5">
    <source>
        <dbReference type="EMBL" id="KAK3092540.1"/>
    </source>
</evidence>
<name>A0AA88Y223_PINIB</name>
<comment type="similarity">
    <text evidence="1">Belongs to the AB hydrolase superfamily. AB hydrolase 2 family.</text>
</comment>
<accession>A0AA88Y223</accession>
<evidence type="ECO:0000256" key="3">
    <source>
        <dbReference type="ARBA" id="ARBA00022801"/>
    </source>
</evidence>
<organism evidence="5 6">
    <name type="scientific">Pinctada imbricata</name>
    <name type="common">Atlantic pearl-oyster</name>
    <name type="synonym">Pinctada martensii</name>
    <dbReference type="NCBI Taxonomy" id="66713"/>
    <lineage>
        <taxon>Eukaryota</taxon>
        <taxon>Metazoa</taxon>
        <taxon>Spiralia</taxon>
        <taxon>Lophotrochozoa</taxon>
        <taxon>Mollusca</taxon>
        <taxon>Bivalvia</taxon>
        <taxon>Autobranchia</taxon>
        <taxon>Pteriomorphia</taxon>
        <taxon>Pterioida</taxon>
        <taxon>Pterioidea</taxon>
        <taxon>Pteriidae</taxon>
        <taxon>Pinctada</taxon>
    </lineage>
</organism>
<dbReference type="GO" id="GO:0005737">
    <property type="term" value="C:cytoplasm"/>
    <property type="evidence" value="ECO:0007669"/>
    <property type="project" value="TreeGrafter"/>
</dbReference>
<dbReference type="EMBL" id="VSWD01000009">
    <property type="protein sequence ID" value="KAK3092540.1"/>
    <property type="molecule type" value="Genomic_DNA"/>
</dbReference>
<protein>
    <recommendedName>
        <fullName evidence="2">palmitoyl-protein hydrolase</fullName>
        <ecNumber evidence="2">3.1.2.22</ecNumber>
    </recommendedName>
</protein>
<dbReference type="InterPro" id="IPR050565">
    <property type="entry name" value="LYPA1-2/EST-like"/>
</dbReference>
<dbReference type="GO" id="GO:0052689">
    <property type="term" value="F:carboxylic ester hydrolase activity"/>
    <property type="evidence" value="ECO:0007669"/>
    <property type="project" value="TreeGrafter"/>
</dbReference>
<proteinExistence type="inferred from homology"/>
<dbReference type="AlphaFoldDB" id="A0AA88Y223"/>
<dbReference type="Pfam" id="PF02230">
    <property type="entry name" value="Abhydrolase_2"/>
    <property type="match status" value="1"/>
</dbReference>
<evidence type="ECO:0000256" key="1">
    <source>
        <dbReference type="ARBA" id="ARBA00006499"/>
    </source>
</evidence>
<reference evidence="5" key="1">
    <citation type="submission" date="2019-08" db="EMBL/GenBank/DDBJ databases">
        <title>The improved chromosome-level genome for the pearl oyster Pinctada fucata martensii using PacBio sequencing and Hi-C.</title>
        <authorList>
            <person name="Zheng Z."/>
        </authorList>
    </citation>
    <scope>NUCLEOTIDE SEQUENCE</scope>
    <source>
        <strain evidence="5">ZZ-2019</strain>
        <tissue evidence="5">Adductor muscle</tissue>
    </source>
</reference>
<evidence type="ECO:0000256" key="2">
    <source>
        <dbReference type="ARBA" id="ARBA00012423"/>
    </source>
</evidence>
<dbReference type="Gene3D" id="3.40.50.1820">
    <property type="entry name" value="alpha/beta hydrolase"/>
    <property type="match status" value="1"/>
</dbReference>
<gene>
    <name evidence="5" type="ORF">FSP39_004166</name>
</gene>
<sequence length="166" mass="18823">MPYTPYNGHESTVWFDRRKISASVPEEKTSIDATAFSLSHIIQTEVQGGIPPSRIVIGGFSMGAAMSMHLGYRYHRDVAGVFALSGFLNHGSSVYEEIKGVKDLPLLFQCHGTKDELVSEAWGKETYDKLTELGVKGEYHTFDIFHEFNKREILMLREWILKLLPE</sequence>
<dbReference type="PANTHER" id="PTHR10655">
    <property type="entry name" value="LYSOPHOSPHOLIPASE-RELATED"/>
    <property type="match status" value="1"/>
</dbReference>
<dbReference type="SUPFAM" id="SSF53474">
    <property type="entry name" value="alpha/beta-Hydrolases"/>
    <property type="match status" value="1"/>
</dbReference>
<evidence type="ECO:0000259" key="4">
    <source>
        <dbReference type="Pfam" id="PF02230"/>
    </source>
</evidence>
<dbReference type="Proteomes" id="UP001186944">
    <property type="component" value="Unassembled WGS sequence"/>
</dbReference>
<feature type="domain" description="Phospholipase/carboxylesterase/thioesterase" evidence="4">
    <location>
        <begin position="4"/>
        <end position="162"/>
    </location>
</feature>
<dbReference type="PANTHER" id="PTHR10655:SF17">
    <property type="entry name" value="LYSOPHOSPHOLIPASE-LIKE PROTEIN 1"/>
    <property type="match status" value="1"/>
</dbReference>
<comment type="caution">
    <text evidence="5">The sequence shown here is derived from an EMBL/GenBank/DDBJ whole genome shotgun (WGS) entry which is preliminary data.</text>
</comment>
<evidence type="ECO:0000313" key="6">
    <source>
        <dbReference type="Proteomes" id="UP001186944"/>
    </source>
</evidence>